<accession>H1XQ80</accession>
<dbReference type="InterPro" id="IPR051783">
    <property type="entry name" value="NAD(P)-dependent_oxidoreduct"/>
</dbReference>
<keyword evidence="4" id="KW-1185">Reference proteome</keyword>
<protein>
    <submittedName>
        <fullName evidence="3">NAD-dependent epimerase/dehydratase</fullName>
    </submittedName>
    <submittedName>
        <fullName evidence="2">Nucleoside-diphosphate-sugar epimerase</fullName>
    </submittedName>
</protein>
<dbReference type="Gene3D" id="3.40.50.720">
    <property type="entry name" value="NAD(P)-binding Rossmann-like Domain"/>
    <property type="match status" value="1"/>
</dbReference>
<feature type="domain" description="NAD-dependent epimerase/dehydratase" evidence="1">
    <location>
        <begin position="4"/>
        <end position="225"/>
    </location>
</feature>
<dbReference type="EMBL" id="CP018099">
    <property type="protein sequence ID" value="APF19498.1"/>
    <property type="molecule type" value="Genomic_DNA"/>
</dbReference>
<evidence type="ECO:0000259" key="1">
    <source>
        <dbReference type="Pfam" id="PF01370"/>
    </source>
</evidence>
<dbReference type="OrthoDB" id="9804595at2"/>
<dbReference type="GO" id="GO:0004029">
    <property type="term" value="F:aldehyde dehydrogenase (NAD+) activity"/>
    <property type="evidence" value="ECO:0007669"/>
    <property type="project" value="TreeGrafter"/>
</dbReference>
<evidence type="ECO:0000313" key="5">
    <source>
        <dbReference type="Proteomes" id="UP000183868"/>
    </source>
</evidence>
<dbReference type="PANTHER" id="PTHR48079">
    <property type="entry name" value="PROTEIN YEEZ"/>
    <property type="match status" value="1"/>
</dbReference>
<dbReference type="PaxDb" id="880073-Calab_3788"/>
<dbReference type="FunCoup" id="H1XQ80">
    <property type="interactions" value="288"/>
</dbReference>
<proteinExistence type="predicted"/>
<gene>
    <name evidence="2" type="ORF">Cabys_2750</name>
    <name evidence="3" type="ORF">Calab_3788</name>
</gene>
<dbReference type="InterPro" id="IPR001509">
    <property type="entry name" value="Epimerase_deHydtase"/>
</dbReference>
<dbReference type="Proteomes" id="UP000183868">
    <property type="component" value="Chromosome"/>
</dbReference>
<reference evidence="2 5" key="2">
    <citation type="submission" date="2016-11" db="EMBL/GenBank/DDBJ databases">
        <title>Genomic analysis of Caldithrix abyssi and proposal of a novel bacterial phylum Caldithrichaeota.</title>
        <authorList>
            <person name="Kublanov I."/>
            <person name="Sigalova O."/>
            <person name="Gavrilov S."/>
            <person name="Lebedinsky A."/>
            <person name="Ivanova N."/>
            <person name="Daum C."/>
            <person name="Reddy T."/>
            <person name="Klenk H.P."/>
            <person name="Goker M."/>
            <person name="Reva O."/>
            <person name="Miroshnichenko M."/>
            <person name="Kyprides N."/>
            <person name="Woyke T."/>
            <person name="Gelfand M."/>
        </authorList>
    </citation>
    <scope>NUCLEOTIDE SEQUENCE [LARGE SCALE GENOMIC DNA]</scope>
    <source>
        <strain evidence="2 5">LF13</strain>
    </source>
</reference>
<evidence type="ECO:0000313" key="3">
    <source>
        <dbReference type="EMBL" id="EHO43385.1"/>
    </source>
</evidence>
<dbReference type="RefSeq" id="WP_006931012.1">
    <property type="nucleotide sequence ID" value="NZ_CM001402.1"/>
</dbReference>
<name>H1XQ80_CALAY</name>
<dbReference type="Pfam" id="PF01370">
    <property type="entry name" value="Epimerase"/>
    <property type="match status" value="1"/>
</dbReference>
<dbReference type="HOGENOM" id="CLU_007383_6_1_0"/>
<organism evidence="3 4">
    <name type="scientific">Caldithrix abyssi DSM 13497</name>
    <dbReference type="NCBI Taxonomy" id="880073"/>
    <lineage>
        <taxon>Bacteria</taxon>
        <taxon>Pseudomonadati</taxon>
        <taxon>Calditrichota</taxon>
        <taxon>Calditrichia</taxon>
        <taxon>Calditrichales</taxon>
        <taxon>Calditrichaceae</taxon>
        <taxon>Caldithrix</taxon>
    </lineage>
</organism>
<evidence type="ECO:0000313" key="2">
    <source>
        <dbReference type="EMBL" id="APF19498.1"/>
    </source>
</evidence>
<dbReference type="PANTHER" id="PTHR48079:SF6">
    <property type="entry name" value="NAD(P)-BINDING DOMAIN-CONTAINING PROTEIN-RELATED"/>
    <property type="match status" value="1"/>
</dbReference>
<dbReference type="EMBL" id="CM001402">
    <property type="protein sequence ID" value="EHO43385.1"/>
    <property type="molecule type" value="Genomic_DNA"/>
</dbReference>
<dbReference type="Proteomes" id="UP000004671">
    <property type="component" value="Chromosome"/>
</dbReference>
<dbReference type="GO" id="GO:0005737">
    <property type="term" value="C:cytoplasm"/>
    <property type="evidence" value="ECO:0007669"/>
    <property type="project" value="TreeGrafter"/>
</dbReference>
<dbReference type="InterPro" id="IPR036291">
    <property type="entry name" value="NAD(P)-bd_dom_sf"/>
</dbReference>
<evidence type="ECO:0000313" key="4">
    <source>
        <dbReference type="Proteomes" id="UP000004671"/>
    </source>
</evidence>
<dbReference type="STRING" id="880073.Cabys_2750"/>
<sequence length="327" mass="37043">MAKIFLTGATGFVGSHLAEKLLQQGHELRVLLRTTSNLRWIADLNLESFYGSLDNPQSLLSGLKDIDVVIHCAALTKALKNEDYYKVNFEGTKKLVDLIINNNLPVKRFVFISSQAAAGPASSFEPVTEEDEPHPVSEYGKSKLLAEKYILEQKGKLPFTIIRPPAVYGPRDTDVLQFFQTVKRGIIPKWQNRDKYASFVYVKDLVEGIALAAEHEKARDKIYFIADAQPYSWDDLARVVIDFFKTKAIHVPIPLGAVKIIAAVSERWSKITKQPSIINRQKVAELLPDFWICSPKKIQKELGFATQTSLENGVKQTLEWYVEHKWI</sequence>
<dbReference type="SUPFAM" id="SSF51735">
    <property type="entry name" value="NAD(P)-binding Rossmann-fold domains"/>
    <property type="match status" value="1"/>
</dbReference>
<reference evidence="3 4" key="1">
    <citation type="submission" date="2011-09" db="EMBL/GenBank/DDBJ databases">
        <title>The permanent draft genome of Caldithrix abyssi DSM 13497.</title>
        <authorList>
            <consortium name="US DOE Joint Genome Institute (JGI-PGF)"/>
            <person name="Lucas S."/>
            <person name="Han J."/>
            <person name="Lapidus A."/>
            <person name="Bruce D."/>
            <person name="Goodwin L."/>
            <person name="Pitluck S."/>
            <person name="Peters L."/>
            <person name="Kyrpides N."/>
            <person name="Mavromatis K."/>
            <person name="Ivanova N."/>
            <person name="Mikhailova N."/>
            <person name="Chertkov O."/>
            <person name="Detter J.C."/>
            <person name="Tapia R."/>
            <person name="Han C."/>
            <person name="Land M."/>
            <person name="Hauser L."/>
            <person name="Markowitz V."/>
            <person name="Cheng J.-F."/>
            <person name="Hugenholtz P."/>
            <person name="Woyke T."/>
            <person name="Wu D."/>
            <person name="Spring S."/>
            <person name="Brambilla E."/>
            <person name="Klenk H.-P."/>
            <person name="Eisen J.A."/>
        </authorList>
    </citation>
    <scope>NUCLEOTIDE SEQUENCE [LARGE SCALE GENOMIC DNA]</scope>
    <source>
        <strain evidence="3 4">DSM 13497</strain>
    </source>
</reference>
<dbReference type="KEGG" id="caby:Cabys_2750"/>
<dbReference type="eggNOG" id="COG0451">
    <property type="taxonomic scope" value="Bacteria"/>
</dbReference>
<dbReference type="InParanoid" id="H1XQ80"/>
<dbReference type="AlphaFoldDB" id="H1XQ80"/>